<evidence type="ECO:0000313" key="1">
    <source>
        <dbReference type="EMBL" id="KAF2087286.1"/>
    </source>
</evidence>
<proteinExistence type="predicted"/>
<dbReference type="Gene3D" id="3.30.710.10">
    <property type="entry name" value="Potassium Channel Kv1.1, Chain A"/>
    <property type="match status" value="1"/>
</dbReference>
<organism evidence="1 2">
    <name type="scientific">Saccharata proteae CBS 121410</name>
    <dbReference type="NCBI Taxonomy" id="1314787"/>
    <lineage>
        <taxon>Eukaryota</taxon>
        <taxon>Fungi</taxon>
        <taxon>Dikarya</taxon>
        <taxon>Ascomycota</taxon>
        <taxon>Pezizomycotina</taxon>
        <taxon>Dothideomycetes</taxon>
        <taxon>Dothideomycetes incertae sedis</taxon>
        <taxon>Botryosphaeriales</taxon>
        <taxon>Saccharataceae</taxon>
        <taxon>Saccharata</taxon>
    </lineage>
</organism>
<dbReference type="InterPro" id="IPR011333">
    <property type="entry name" value="SKP1/BTB/POZ_sf"/>
</dbReference>
<sequence length="234" mass="26962">MSDLFTDYNDKFTIRVCPTGSPFKDFSLPVALIRKRSPFLTAAIDGPWKESKDRVMRFTEASPEAFNIYVYWLCERKYGDCPMEHWLCINKDVLCEGHEPSDPTFGTMESWNLLLECFALGDFLQDLQFKDCVIDQIEDCVICDVEKLPDGYDLWQLVEVIYRHTVRPGVNSTQSPRQLVLDLVIHKLELESFKDIDVVDNAEFTSDLLLVVDLVVGRESRVCTNHAPITIIRE</sequence>
<accession>A0A9P4LYN3</accession>
<comment type="caution">
    <text evidence="1">The sequence shown here is derived from an EMBL/GenBank/DDBJ whole genome shotgun (WGS) entry which is preliminary data.</text>
</comment>
<protein>
    <recommendedName>
        <fullName evidence="3">BTB domain-containing protein</fullName>
    </recommendedName>
</protein>
<dbReference type="Proteomes" id="UP000799776">
    <property type="component" value="Unassembled WGS sequence"/>
</dbReference>
<name>A0A9P4LYN3_9PEZI</name>
<evidence type="ECO:0000313" key="2">
    <source>
        <dbReference type="Proteomes" id="UP000799776"/>
    </source>
</evidence>
<dbReference type="EMBL" id="ML978720">
    <property type="protein sequence ID" value="KAF2087286.1"/>
    <property type="molecule type" value="Genomic_DNA"/>
</dbReference>
<dbReference type="AlphaFoldDB" id="A0A9P4LYN3"/>
<dbReference type="OrthoDB" id="1022638at2759"/>
<gene>
    <name evidence="1" type="ORF">K490DRAFT_56909</name>
</gene>
<reference evidence="1" key="1">
    <citation type="journal article" date="2020" name="Stud. Mycol.">
        <title>101 Dothideomycetes genomes: a test case for predicting lifestyles and emergence of pathogens.</title>
        <authorList>
            <person name="Haridas S."/>
            <person name="Albert R."/>
            <person name="Binder M."/>
            <person name="Bloem J."/>
            <person name="Labutti K."/>
            <person name="Salamov A."/>
            <person name="Andreopoulos B."/>
            <person name="Baker S."/>
            <person name="Barry K."/>
            <person name="Bills G."/>
            <person name="Bluhm B."/>
            <person name="Cannon C."/>
            <person name="Castanera R."/>
            <person name="Culley D."/>
            <person name="Daum C."/>
            <person name="Ezra D."/>
            <person name="Gonzalez J."/>
            <person name="Henrissat B."/>
            <person name="Kuo A."/>
            <person name="Liang C."/>
            <person name="Lipzen A."/>
            <person name="Lutzoni F."/>
            <person name="Magnuson J."/>
            <person name="Mondo S."/>
            <person name="Nolan M."/>
            <person name="Ohm R."/>
            <person name="Pangilinan J."/>
            <person name="Park H.-J."/>
            <person name="Ramirez L."/>
            <person name="Alfaro M."/>
            <person name="Sun H."/>
            <person name="Tritt A."/>
            <person name="Yoshinaga Y."/>
            <person name="Zwiers L.-H."/>
            <person name="Turgeon B."/>
            <person name="Goodwin S."/>
            <person name="Spatafora J."/>
            <person name="Crous P."/>
            <person name="Grigoriev I."/>
        </authorList>
    </citation>
    <scope>NUCLEOTIDE SEQUENCE</scope>
    <source>
        <strain evidence="1">CBS 121410</strain>
    </source>
</reference>
<keyword evidence="2" id="KW-1185">Reference proteome</keyword>
<evidence type="ECO:0008006" key="3">
    <source>
        <dbReference type="Google" id="ProtNLM"/>
    </source>
</evidence>